<dbReference type="Proteomes" id="UP000291084">
    <property type="component" value="Chromosome 10"/>
</dbReference>
<dbReference type="EMBL" id="AP015043">
    <property type="protein sequence ID" value="BAT99886.1"/>
    <property type="molecule type" value="Genomic_DNA"/>
</dbReference>
<accession>A0A0S3T430</accession>
<evidence type="ECO:0000313" key="1">
    <source>
        <dbReference type="EMBL" id="BAT99886.1"/>
    </source>
</evidence>
<proteinExistence type="predicted"/>
<sequence>MENHDMVSFMAEAQSATEELQMFLEAGSSEDIKTRLDKYYMVMILRALHPDLAHIRNQLLTSHEVPSMESLTTRLLRVPMPLYTPLVLHFLKIKTMKLPTLLERESPEEMEHH</sequence>
<dbReference type="OrthoDB" id="1426524at2759"/>
<protein>
    <submittedName>
        <fullName evidence="1">Uncharacterized protein</fullName>
    </submittedName>
</protein>
<gene>
    <name evidence="1" type="primary">Vigan.10G142700</name>
    <name evidence="1" type="ORF">VIGAN_10142700</name>
</gene>
<reference evidence="1 2" key="1">
    <citation type="journal article" date="2015" name="Sci. Rep.">
        <title>The power of single molecule real-time sequencing technology in the de novo assembly of a eukaryotic genome.</title>
        <authorList>
            <person name="Sakai H."/>
            <person name="Naito K."/>
            <person name="Ogiso-Tanaka E."/>
            <person name="Takahashi Y."/>
            <person name="Iseki K."/>
            <person name="Muto C."/>
            <person name="Satou K."/>
            <person name="Teruya K."/>
            <person name="Shiroma A."/>
            <person name="Shimoji M."/>
            <person name="Hirano T."/>
            <person name="Itoh T."/>
            <person name="Kaga A."/>
            <person name="Tomooka N."/>
        </authorList>
    </citation>
    <scope>NUCLEOTIDE SEQUENCE [LARGE SCALE GENOMIC DNA]</scope>
    <source>
        <strain evidence="2">cv. Shumari</strain>
    </source>
</reference>
<organism evidence="1 2">
    <name type="scientific">Vigna angularis var. angularis</name>
    <dbReference type="NCBI Taxonomy" id="157739"/>
    <lineage>
        <taxon>Eukaryota</taxon>
        <taxon>Viridiplantae</taxon>
        <taxon>Streptophyta</taxon>
        <taxon>Embryophyta</taxon>
        <taxon>Tracheophyta</taxon>
        <taxon>Spermatophyta</taxon>
        <taxon>Magnoliopsida</taxon>
        <taxon>eudicotyledons</taxon>
        <taxon>Gunneridae</taxon>
        <taxon>Pentapetalae</taxon>
        <taxon>rosids</taxon>
        <taxon>fabids</taxon>
        <taxon>Fabales</taxon>
        <taxon>Fabaceae</taxon>
        <taxon>Papilionoideae</taxon>
        <taxon>50 kb inversion clade</taxon>
        <taxon>NPAAA clade</taxon>
        <taxon>indigoferoid/millettioid clade</taxon>
        <taxon>Phaseoleae</taxon>
        <taxon>Vigna</taxon>
    </lineage>
</organism>
<dbReference type="AlphaFoldDB" id="A0A0S3T430"/>
<evidence type="ECO:0000313" key="2">
    <source>
        <dbReference type="Proteomes" id="UP000291084"/>
    </source>
</evidence>
<keyword evidence="2" id="KW-1185">Reference proteome</keyword>
<name>A0A0S3T430_PHAAN</name>